<gene>
    <name evidence="1" type="ORF">CBF37_02150</name>
</gene>
<reference evidence="1 2" key="1">
    <citation type="submission" date="2017-05" db="EMBL/GenBank/DDBJ databases">
        <title>Vagococcus spp. assemblies.</title>
        <authorList>
            <person name="Gulvik C.A."/>
        </authorList>
    </citation>
    <scope>NUCLEOTIDE SEQUENCE [LARGE SCALE GENOMIC DNA]</scope>
    <source>
        <strain evidence="1 2">SS1995</strain>
    </source>
</reference>
<dbReference type="OrthoDB" id="2146076at2"/>
<evidence type="ECO:0000313" key="2">
    <source>
        <dbReference type="Proteomes" id="UP000287857"/>
    </source>
</evidence>
<dbReference type="EMBL" id="NGJS01000002">
    <property type="protein sequence ID" value="RSU00297.1"/>
    <property type="molecule type" value="Genomic_DNA"/>
</dbReference>
<comment type="caution">
    <text evidence="1">The sequence shown here is derived from an EMBL/GenBank/DDBJ whole genome shotgun (WGS) entry which is preliminary data.</text>
</comment>
<organism evidence="1 2">
    <name type="scientific">Vagococcus vulneris</name>
    <dbReference type="NCBI Taxonomy" id="1977869"/>
    <lineage>
        <taxon>Bacteria</taxon>
        <taxon>Bacillati</taxon>
        <taxon>Bacillota</taxon>
        <taxon>Bacilli</taxon>
        <taxon>Lactobacillales</taxon>
        <taxon>Enterococcaceae</taxon>
        <taxon>Vagococcus</taxon>
    </lineage>
</organism>
<accession>A0A430A1Q8</accession>
<evidence type="ECO:0000313" key="1">
    <source>
        <dbReference type="EMBL" id="RSU00297.1"/>
    </source>
</evidence>
<evidence type="ECO:0008006" key="3">
    <source>
        <dbReference type="Google" id="ProtNLM"/>
    </source>
</evidence>
<keyword evidence="2" id="KW-1185">Reference proteome</keyword>
<proteinExistence type="predicted"/>
<dbReference type="AlphaFoldDB" id="A0A430A1Q8"/>
<name>A0A430A1Q8_9ENTE</name>
<dbReference type="Proteomes" id="UP000287857">
    <property type="component" value="Unassembled WGS sequence"/>
</dbReference>
<sequence>MINSIVTESENIGEEMNDSYEVIRQAIDSNKVDSLDTATLTSVHDVFMQGTAKYDVLVEEIAKLKAPVKVLGIHKKFQKSFDTYVVACKDMVEAVTESGVDVNGFNTSEANQDAATDEIAFSIQRITQLIMK</sequence>
<protein>
    <recommendedName>
        <fullName evidence="3">LXG domain-containing protein</fullName>
    </recommendedName>
</protein>